<dbReference type="PATRIC" id="fig|1185652.3.peg.5493"/>
<sequence length="41" mass="4379">MPGSHFRDHCGQTKKAGVDPTFLITFPFASPSVVKGEMGLS</sequence>
<evidence type="ECO:0000313" key="1">
    <source>
        <dbReference type="EMBL" id="AFL53818.1"/>
    </source>
</evidence>
<gene>
    <name evidence="1" type="ORF">USDA257_c52940</name>
</gene>
<protein>
    <submittedName>
        <fullName evidence="1">Uncharacterized protein</fullName>
    </submittedName>
</protein>
<name>I3XD62_SINF2</name>
<reference evidence="1 2" key="1">
    <citation type="journal article" date="2012" name="J. Bacteriol.">
        <title>Complete genome sequence of the broad-host-range strain Sinorhizobium fredii USDA257.</title>
        <authorList>
            <person name="Schuldes J."/>
            <person name="Rodriguez Orbegoso M."/>
            <person name="Schmeisser C."/>
            <person name="Krishnan H.B."/>
            <person name="Daniel R."/>
            <person name="Streit W.R."/>
        </authorList>
    </citation>
    <scope>NUCLEOTIDE SEQUENCE [LARGE SCALE GENOMIC DNA]</scope>
    <source>
        <strain evidence="1 2">USDA 257</strain>
    </source>
</reference>
<proteinExistence type="predicted"/>
<dbReference type="STRING" id="1185652.USDA257_c52940"/>
<evidence type="ECO:0000313" key="2">
    <source>
        <dbReference type="Proteomes" id="UP000006180"/>
    </source>
</evidence>
<dbReference type="EMBL" id="CP003563">
    <property type="protein sequence ID" value="AFL53818.1"/>
    <property type="molecule type" value="Genomic_DNA"/>
</dbReference>
<dbReference type="AlphaFoldDB" id="I3XD62"/>
<accession>I3XD62</accession>
<dbReference type="KEGG" id="sfd:USDA257_c52940"/>
<dbReference type="HOGENOM" id="CLU_3276722_0_0_5"/>
<organism evidence="1 2">
    <name type="scientific">Sinorhizobium fredii (strain USDA 257)</name>
    <dbReference type="NCBI Taxonomy" id="1185652"/>
    <lineage>
        <taxon>Bacteria</taxon>
        <taxon>Pseudomonadati</taxon>
        <taxon>Pseudomonadota</taxon>
        <taxon>Alphaproteobacteria</taxon>
        <taxon>Hyphomicrobiales</taxon>
        <taxon>Rhizobiaceae</taxon>
        <taxon>Sinorhizobium/Ensifer group</taxon>
        <taxon>Sinorhizobium</taxon>
    </lineage>
</organism>
<dbReference type="Proteomes" id="UP000006180">
    <property type="component" value="Chromosome"/>
</dbReference>